<reference evidence="8" key="1">
    <citation type="journal article" date="2019" name="Int. J. Syst. Evol. Microbiol.">
        <title>The Global Catalogue of Microorganisms (GCM) 10K type strain sequencing project: providing services to taxonomists for standard genome sequencing and annotation.</title>
        <authorList>
            <consortium name="The Broad Institute Genomics Platform"/>
            <consortium name="The Broad Institute Genome Sequencing Center for Infectious Disease"/>
            <person name="Wu L."/>
            <person name="Ma J."/>
        </authorList>
    </citation>
    <scope>NUCLEOTIDE SEQUENCE [LARGE SCALE GENOMIC DNA]</scope>
    <source>
        <strain evidence="8">CGMCC 1.12479</strain>
    </source>
</reference>
<keyword evidence="4 5" id="KW-0472">Membrane</keyword>
<organism evidence="7 8">
    <name type="scientific">Belliella aquatica</name>
    <dbReference type="NCBI Taxonomy" id="1323734"/>
    <lineage>
        <taxon>Bacteria</taxon>
        <taxon>Pseudomonadati</taxon>
        <taxon>Bacteroidota</taxon>
        <taxon>Cytophagia</taxon>
        <taxon>Cytophagales</taxon>
        <taxon>Cyclobacteriaceae</taxon>
        <taxon>Belliella</taxon>
    </lineage>
</organism>
<accession>A0ABQ1M4P8</accession>
<feature type="domain" description="Methylamine utilisation protein MauE" evidence="6">
    <location>
        <begin position="17"/>
        <end position="138"/>
    </location>
</feature>
<evidence type="ECO:0000256" key="1">
    <source>
        <dbReference type="ARBA" id="ARBA00004141"/>
    </source>
</evidence>
<dbReference type="InterPro" id="IPR009908">
    <property type="entry name" value="Methylamine_util_MauE"/>
</dbReference>
<dbReference type="Pfam" id="PF07291">
    <property type="entry name" value="MauE"/>
    <property type="match status" value="1"/>
</dbReference>
<comment type="subcellular location">
    <subcellularLocation>
        <location evidence="1">Membrane</location>
        <topology evidence="1">Multi-pass membrane protein</topology>
    </subcellularLocation>
</comment>
<evidence type="ECO:0000256" key="4">
    <source>
        <dbReference type="ARBA" id="ARBA00023136"/>
    </source>
</evidence>
<protein>
    <recommendedName>
        <fullName evidence="6">Methylamine utilisation protein MauE domain-containing protein</fullName>
    </recommendedName>
</protein>
<evidence type="ECO:0000256" key="5">
    <source>
        <dbReference type="SAM" id="Phobius"/>
    </source>
</evidence>
<keyword evidence="3 5" id="KW-1133">Transmembrane helix</keyword>
<evidence type="ECO:0000313" key="8">
    <source>
        <dbReference type="Proteomes" id="UP000635885"/>
    </source>
</evidence>
<keyword evidence="8" id="KW-1185">Reference proteome</keyword>
<sequence length="142" mass="15765">MMIISNKYKKYKNLEMLVLIVLITLWVYTGISKLVDFHGFKGAILNQSFSNEIGEYVAFIVPISELIIAGMLVFGKTRFLGLIASICMLCVFSTYVGLVWSEAFDRVPCGCAGIFESMGWGAHLIVNLILLGMSILSVVTRK</sequence>
<comment type="caution">
    <text evidence="7">The sequence shown here is derived from an EMBL/GenBank/DDBJ whole genome shotgun (WGS) entry which is preliminary data.</text>
</comment>
<dbReference type="EMBL" id="BMFD01000002">
    <property type="protein sequence ID" value="GGC31491.1"/>
    <property type="molecule type" value="Genomic_DNA"/>
</dbReference>
<evidence type="ECO:0000313" key="7">
    <source>
        <dbReference type="EMBL" id="GGC31491.1"/>
    </source>
</evidence>
<evidence type="ECO:0000259" key="6">
    <source>
        <dbReference type="Pfam" id="PF07291"/>
    </source>
</evidence>
<gene>
    <name evidence="7" type="ORF">GCM10010993_08060</name>
</gene>
<feature type="transmembrane region" description="Helical" evidence="5">
    <location>
        <begin position="56"/>
        <end position="74"/>
    </location>
</feature>
<name>A0ABQ1M4P8_9BACT</name>
<evidence type="ECO:0000256" key="2">
    <source>
        <dbReference type="ARBA" id="ARBA00022692"/>
    </source>
</evidence>
<feature type="transmembrane region" description="Helical" evidence="5">
    <location>
        <begin position="120"/>
        <end position="139"/>
    </location>
</feature>
<keyword evidence="2 5" id="KW-0812">Transmembrane</keyword>
<evidence type="ECO:0000256" key="3">
    <source>
        <dbReference type="ARBA" id="ARBA00022989"/>
    </source>
</evidence>
<dbReference type="Proteomes" id="UP000635885">
    <property type="component" value="Unassembled WGS sequence"/>
</dbReference>
<proteinExistence type="predicted"/>
<feature type="transmembrane region" description="Helical" evidence="5">
    <location>
        <begin position="79"/>
        <end position="100"/>
    </location>
</feature>